<evidence type="ECO:0000256" key="1">
    <source>
        <dbReference type="SAM" id="MobiDB-lite"/>
    </source>
</evidence>
<dbReference type="Proteomes" id="UP001519311">
    <property type="component" value="Unassembled WGS sequence"/>
</dbReference>
<feature type="region of interest" description="Disordered" evidence="1">
    <location>
        <begin position="103"/>
        <end position="173"/>
    </location>
</feature>
<feature type="region of interest" description="Disordered" evidence="1">
    <location>
        <begin position="46"/>
        <end position="68"/>
    </location>
</feature>
<evidence type="ECO:0000313" key="4">
    <source>
        <dbReference type="Proteomes" id="UP001519311"/>
    </source>
</evidence>
<keyword evidence="2" id="KW-0472">Membrane</keyword>
<accession>A0ABS4VGL5</accession>
<feature type="compositionally biased region" description="Low complexity" evidence="1">
    <location>
        <begin position="218"/>
        <end position="241"/>
    </location>
</feature>
<keyword evidence="2" id="KW-1133">Transmembrane helix</keyword>
<gene>
    <name evidence="3" type="ORF">JOF59_005464</name>
</gene>
<feature type="compositionally biased region" description="Low complexity" evidence="1">
    <location>
        <begin position="145"/>
        <end position="154"/>
    </location>
</feature>
<dbReference type="RefSeq" id="WP_209471096.1">
    <property type="nucleotide sequence ID" value="NZ_BMWJ01000005.1"/>
</dbReference>
<feature type="region of interest" description="Disordered" evidence="1">
    <location>
        <begin position="197"/>
        <end position="248"/>
    </location>
</feature>
<dbReference type="EMBL" id="JAGINS010000001">
    <property type="protein sequence ID" value="MBP2363064.1"/>
    <property type="molecule type" value="Genomic_DNA"/>
</dbReference>
<feature type="transmembrane region" description="Helical" evidence="2">
    <location>
        <begin position="79"/>
        <end position="103"/>
    </location>
</feature>
<reference evidence="3 4" key="1">
    <citation type="submission" date="2021-03" db="EMBL/GenBank/DDBJ databases">
        <title>Sequencing the genomes of 1000 actinobacteria strains.</title>
        <authorList>
            <person name="Klenk H.-P."/>
        </authorList>
    </citation>
    <scope>NUCLEOTIDE SEQUENCE [LARGE SCALE GENOMIC DNA]</scope>
    <source>
        <strain evidence="3 4">DSM 40843</strain>
    </source>
</reference>
<keyword evidence="4" id="KW-1185">Reference proteome</keyword>
<name>A0ABS4VGL5_9ACTN</name>
<evidence type="ECO:0000256" key="2">
    <source>
        <dbReference type="SAM" id="Phobius"/>
    </source>
</evidence>
<organism evidence="3 4">
    <name type="scientific">Streptomyces clavifer</name>
    <dbReference type="NCBI Taxonomy" id="68188"/>
    <lineage>
        <taxon>Bacteria</taxon>
        <taxon>Bacillati</taxon>
        <taxon>Actinomycetota</taxon>
        <taxon>Actinomycetes</taxon>
        <taxon>Kitasatosporales</taxon>
        <taxon>Streptomycetaceae</taxon>
        <taxon>Streptomyces</taxon>
    </lineage>
</organism>
<sequence>MRREEQEPAEAPVTPDIEALADAVRGRGGAGREGEARALAAFRASRDAGTHVRTGRRRRRDDWRPAAGFRRAGTRWRTALGSLVATTVLGGVAMAAGVVPVPFERRIDPGPAPTVDAPRSPGDNPAAVPAPGTTPERPPQPAPPSASARGPADPGLVGLCRARSAGNGVRNGQVFRRLTAAAGGEDAVDAFCARTLEESGTGGAPSTSGKPSKEPKATKSPKPSKSPKASKTPKTPKAAKSGKVTDAA</sequence>
<protein>
    <submittedName>
        <fullName evidence="3">Uncharacterized protein</fullName>
    </submittedName>
</protein>
<evidence type="ECO:0000313" key="3">
    <source>
        <dbReference type="EMBL" id="MBP2363064.1"/>
    </source>
</evidence>
<proteinExistence type="predicted"/>
<keyword evidence="2" id="KW-0812">Transmembrane</keyword>
<comment type="caution">
    <text evidence="3">The sequence shown here is derived from an EMBL/GenBank/DDBJ whole genome shotgun (WGS) entry which is preliminary data.</text>
</comment>